<dbReference type="SUPFAM" id="SSF53335">
    <property type="entry name" value="S-adenosyl-L-methionine-dependent methyltransferases"/>
    <property type="match status" value="1"/>
</dbReference>
<evidence type="ECO:0000256" key="4">
    <source>
        <dbReference type="SAM" id="MobiDB-lite"/>
    </source>
</evidence>
<feature type="region of interest" description="Disordered" evidence="4">
    <location>
        <begin position="267"/>
        <end position="305"/>
    </location>
</feature>
<evidence type="ECO:0000313" key="7">
    <source>
        <dbReference type="Proteomes" id="UP001189429"/>
    </source>
</evidence>
<dbReference type="EMBL" id="CAUYUJ010014382">
    <property type="protein sequence ID" value="CAK0840446.1"/>
    <property type="molecule type" value="Genomic_DNA"/>
</dbReference>
<organism evidence="6 7">
    <name type="scientific">Prorocentrum cordatum</name>
    <dbReference type="NCBI Taxonomy" id="2364126"/>
    <lineage>
        <taxon>Eukaryota</taxon>
        <taxon>Sar</taxon>
        <taxon>Alveolata</taxon>
        <taxon>Dinophyceae</taxon>
        <taxon>Prorocentrales</taxon>
        <taxon>Prorocentraceae</taxon>
        <taxon>Prorocentrum</taxon>
    </lineage>
</organism>
<keyword evidence="2" id="KW-0489">Methyltransferase</keyword>
<dbReference type="Pfam" id="PF08241">
    <property type="entry name" value="Methyltransf_11"/>
    <property type="match status" value="1"/>
</dbReference>
<feature type="non-terminal residue" evidence="6">
    <location>
        <position position="1"/>
    </location>
</feature>
<feature type="compositionally biased region" description="Acidic residues" evidence="4">
    <location>
        <begin position="279"/>
        <end position="288"/>
    </location>
</feature>
<keyword evidence="7" id="KW-1185">Reference proteome</keyword>
<evidence type="ECO:0000256" key="3">
    <source>
        <dbReference type="ARBA" id="ARBA00022679"/>
    </source>
</evidence>
<gene>
    <name evidence="6" type="ORF">PCOR1329_LOCUS35899</name>
</gene>
<evidence type="ECO:0000256" key="2">
    <source>
        <dbReference type="ARBA" id="ARBA00022603"/>
    </source>
</evidence>
<evidence type="ECO:0000259" key="5">
    <source>
        <dbReference type="Pfam" id="PF08241"/>
    </source>
</evidence>
<feature type="domain" description="Methyltransferase type 11" evidence="5">
    <location>
        <begin position="68"/>
        <end position="169"/>
    </location>
</feature>
<dbReference type="PANTHER" id="PTHR12176:SF79">
    <property type="entry name" value="METHYLTRANSFERASE TYPE 11 DOMAIN-CONTAINING PROTEIN"/>
    <property type="match status" value="1"/>
</dbReference>
<sequence>DELALPAKRYAREAAGARSAAPAEYADPGFWERRFDETEGTFDWYATYRELEGVFSEFCPPVPGLDVLVVGCGNSALSGELWQAGYQRVTNIDISAAAVSKMEERFAGTGMSWQVMNATAMDFEDCSFDLAVDKGTLDAMMCGGAAGSGDAAGLAAETWRTLRPGGLLLLVSHNGGRRPLLDRAVEELHGAGAGWEQLELRKCRLSPQATLINILRSKLPGRPLSEALGDAKLLAEAAVEARQALKQMAFLEAFHAFRARKARLGECKAPAPAAPPSAEPDDADDGEEPQPSRSDGHGVGDPSSRRQPWCWVYVLRKPAAVPP</sequence>
<dbReference type="CDD" id="cd02440">
    <property type="entry name" value="AdoMet_MTases"/>
    <property type="match status" value="1"/>
</dbReference>
<dbReference type="PANTHER" id="PTHR12176">
    <property type="entry name" value="SAM-DEPENDENT METHYLTRANSFERASE SUPERFAMILY PROTEIN"/>
    <property type="match status" value="1"/>
</dbReference>
<accession>A0ABN9T5V9</accession>
<dbReference type="Proteomes" id="UP001189429">
    <property type="component" value="Unassembled WGS sequence"/>
</dbReference>
<comment type="similarity">
    <text evidence="1">Belongs to the methyltransferase superfamily.</text>
</comment>
<dbReference type="InterPro" id="IPR029063">
    <property type="entry name" value="SAM-dependent_MTases_sf"/>
</dbReference>
<reference evidence="6" key="1">
    <citation type="submission" date="2023-10" db="EMBL/GenBank/DDBJ databases">
        <authorList>
            <person name="Chen Y."/>
            <person name="Shah S."/>
            <person name="Dougan E. K."/>
            <person name="Thang M."/>
            <person name="Chan C."/>
        </authorList>
    </citation>
    <scope>NUCLEOTIDE SEQUENCE [LARGE SCALE GENOMIC DNA]</scope>
</reference>
<evidence type="ECO:0000256" key="1">
    <source>
        <dbReference type="ARBA" id="ARBA00008361"/>
    </source>
</evidence>
<comment type="caution">
    <text evidence="6">The sequence shown here is derived from an EMBL/GenBank/DDBJ whole genome shotgun (WGS) entry which is preliminary data.</text>
</comment>
<dbReference type="InterPro" id="IPR051419">
    <property type="entry name" value="Lys/N-term_MeTrsfase_sf"/>
</dbReference>
<evidence type="ECO:0000313" key="6">
    <source>
        <dbReference type="EMBL" id="CAK0840446.1"/>
    </source>
</evidence>
<dbReference type="Gene3D" id="3.40.50.150">
    <property type="entry name" value="Vaccinia Virus protein VP39"/>
    <property type="match status" value="1"/>
</dbReference>
<proteinExistence type="inferred from homology"/>
<dbReference type="InterPro" id="IPR013216">
    <property type="entry name" value="Methyltransf_11"/>
</dbReference>
<name>A0ABN9T5V9_9DINO</name>
<protein>
    <recommendedName>
        <fullName evidence="5">Methyltransferase type 11 domain-containing protein</fullName>
    </recommendedName>
</protein>
<keyword evidence="3" id="KW-0808">Transferase</keyword>